<evidence type="ECO:0000313" key="1">
    <source>
        <dbReference type="EMBL" id="SEQ44676.1"/>
    </source>
</evidence>
<dbReference type="Proteomes" id="UP000182360">
    <property type="component" value="Unassembled WGS sequence"/>
</dbReference>
<reference evidence="1 2" key="1">
    <citation type="submission" date="2016-10" db="EMBL/GenBank/DDBJ databases">
        <authorList>
            <person name="de Groot N.N."/>
        </authorList>
    </citation>
    <scope>NUCLEOTIDE SEQUENCE [LARGE SCALE GENOMIC DNA]</scope>
    <source>
        <strain evidence="1 2">B25</strain>
    </source>
</reference>
<dbReference type="RefSeq" id="WP_177177738.1">
    <property type="nucleotide sequence ID" value="NZ_FOFU01000004.1"/>
</dbReference>
<keyword evidence="2" id="KW-1185">Reference proteome</keyword>
<accession>A0A1H9G3F0</accession>
<dbReference type="EMBL" id="FOFU01000004">
    <property type="protein sequence ID" value="SEQ44676.1"/>
    <property type="molecule type" value="Genomic_DNA"/>
</dbReference>
<gene>
    <name evidence="1" type="ORF">SAMN04487977_104269</name>
</gene>
<evidence type="ECO:0000313" key="2">
    <source>
        <dbReference type="Proteomes" id="UP000182360"/>
    </source>
</evidence>
<protein>
    <submittedName>
        <fullName evidence="1">Uncharacterized protein</fullName>
    </submittedName>
</protein>
<proteinExistence type="predicted"/>
<organism evidence="1 2">
    <name type="scientific">Treponema bryantii</name>
    <dbReference type="NCBI Taxonomy" id="163"/>
    <lineage>
        <taxon>Bacteria</taxon>
        <taxon>Pseudomonadati</taxon>
        <taxon>Spirochaetota</taxon>
        <taxon>Spirochaetia</taxon>
        <taxon>Spirochaetales</taxon>
        <taxon>Treponemataceae</taxon>
        <taxon>Treponema</taxon>
    </lineage>
</organism>
<dbReference type="AlphaFoldDB" id="A0A1H9G3F0"/>
<name>A0A1H9G3F0_9SPIR</name>
<sequence>MKQTMTVQELCDKLTVLCHEGHALAQVRHVTGYEVKAVTDVEMIGDEIALITSREKE</sequence>